<evidence type="ECO:0000313" key="1">
    <source>
        <dbReference type="EMBL" id="MFD2531091.1"/>
    </source>
</evidence>
<organism evidence="1 2">
    <name type="scientific">Gracilimonas halophila</name>
    <dbReference type="NCBI Taxonomy" id="1834464"/>
    <lineage>
        <taxon>Bacteria</taxon>
        <taxon>Pseudomonadati</taxon>
        <taxon>Balneolota</taxon>
        <taxon>Balneolia</taxon>
        <taxon>Balneolales</taxon>
        <taxon>Balneolaceae</taxon>
        <taxon>Gracilimonas</taxon>
    </lineage>
</organism>
<reference evidence="2" key="1">
    <citation type="journal article" date="2019" name="Int. J. Syst. Evol. Microbiol.">
        <title>The Global Catalogue of Microorganisms (GCM) 10K type strain sequencing project: providing services to taxonomists for standard genome sequencing and annotation.</title>
        <authorList>
            <consortium name="The Broad Institute Genomics Platform"/>
            <consortium name="The Broad Institute Genome Sequencing Center for Infectious Disease"/>
            <person name="Wu L."/>
            <person name="Ma J."/>
        </authorList>
    </citation>
    <scope>NUCLEOTIDE SEQUENCE [LARGE SCALE GENOMIC DNA]</scope>
    <source>
        <strain evidence="2">KCTC 52042</strain>
    </source>
</reference>
<proteinExistence type="predicted"/>
<dbReference type="Gene3D" id="1.20.1440.60">
    <property type="entry name" value="23S rRNA-intervening sequence"/>
    <property type="match status" value="1"/>
</dbReference>
<comment type="caution">
    <text evidence="1">The sequence shown here is derived from an EMBL/GenBank/DDBJ whole genome shotgun (WGS) entry which is preliminary data.</text>
</comment>
<dbReference type="Proteomes" id="UP001597460">
    <property type="component" value="Unassembled WGS sequence"/>
</dbReference>
<protein>
    <submittedName>
        <fullName evidence="1">Four helix bundle protein</fullName>
    </submittedName>
</protein>
<dbReference type="RefSeq" id="WP_390297476.1">
    <property type="nucleotide sequence ID" value="NZ_JBHULI010000002.1"/>
</dbReference>
<dbReference type="InterPro" id="IPR036583">
    <property type="entry name" value="23S_rRNA_IVS_sf"/>
</dbReference>
<dbReference type="EMBL" id="JBHULI010000002">
    <property type="protein sequence ID" value="MFD2531091.1"/>
    <property type="molecule type" value="Genomic_DNA"/>
</dbReference>
<gene>
    <name evidence="1" type="ORF">ACFSVN_01375</name>
</gene>
<sequence length="263" mass="31251">MHMHFDGFDDEQWDEFKWESHLNEVEKKSEQLRKFIASDHKGNTPRWITLLQESQNEDDAFEAYVEEELLMDEAYFPEDEDDWDDEDDEDWDDEDFLFGLSEDSYLDMNQNEDDFDDFDKGEEWKSLSDDYLYSDYGELDNLDIYLDAKDLAVDILRWAESIPQKIQTPEFEEFVEESLKIGAKIAGGHSFGFEQEYIGANIAYSKKSLNCANHALELLQGFKKTGYFTKKQYQELHSRLFELRNDIGIYIQELRDQFRMGLE</sequence>
<keyword evidence="2" id="KW-1185">Reference proteome</keyword>
<name>A0ABW5JFR2_9BACT</name>
<evidence type="ECO:0000313" key="2">
    <source>
        <dbReference type="Proteomes" id="UP001597460"/>
    </source>
</evidence>
<accession>A0ABW5JFR2</accession>